<dbReference type="PANTHER" id="PTHR24324">
    <property type="entry name" value="HOMEOBOX PROTEIN HHEX"/>
    <property type="match status" value="1"/>
</dbReference>
<dbReference type="InterPro" id="IPR001356">
    <property type="entry name" value="HD"/>
</dbReference>
<dbReference type="GO" id="GO:0005634">
    <property type="term" value="C:nucleus"/>
    <property type="evidence" value="ECO:0007669"/>
    <property type="project" value="UniProtKB-SubCell"/>
</dbReference>
<evidence type="ECO:0000256" key="4">
    <source>
        <dbReference type="ARBA" id="ARBA00023242"/>
    </source>
</evidence>
<gene>
    <name evidence="8" type="ORF">TGEB3V08_LOCUS10145</name>
</gene>
<evidence type="ECO:0000256" key="2">
    <source>
        <dbReference type="ARBA" id="ARBA00023125"/>
    </source>
</evidence>
<sequence>MQYVKLILDWHADDEEIGLRILDGSTEGFGRCWTVLPGYSLSLLARHGHSKRKGGQVRFSAEQTATLERRFVGHKYLSPEERRHLAGQLKLTDRQVKTWFQNRRAKWRRANQTCRDIDGIEPNTSQDATSTITVIEDDCSIDSSPHSPISVTS</sequence>
<dbReference type="Gene3D" id="1.10.10.60">
    <property type="entry name" value="Homeodomain-like"/>
    <property type="match status" value="1"/>
</dbReference>
<evidence type="ECO:0000256" key="6">
    <source>
        <dbReference type="RuleBase" id="RU000682"/>
    </source>
</evidence>
<reference evidence="8" key="1">
    <citation type="submission" date="2020-11" db="EMBL/GenBank/DDBJ databases">
        <authorList>
            <person name="Tran Van P."/>
        </authorList>
    </citation>
    <scope>NUCLEOTIDE SEQUENCE</scope>
</reference>
<name>A0A7R9K700_TIMGE</name>
<dbReference type="PANTHER" id="PTHR24324:SF5">
    <property type="entry name" value="HEMATOPOIETICALLY-EXPRESSED HOMEOBOX PROTEIN HHEX"/>
    <property type="match status" value="1"/>
</dbReference>
<dbReference type="SUPFAM" id="SSF46689">
    <property type="entry name" value="Homeodomain-like"/>
    <property type="match status" value="1"/>
</dbReference>
<evidence type="ECO:0000256" key="3">
    <source>
        <dbReference type="ARBA" id="ARBA00023155"/>
    </source>
</evidence>
<dbReference type="SMART" id="SM00389">
    <property type="entry name" value="HOX"/>
    <property type="match status" value="1"/>
</dbReference>
<evidence type="ECO:0000256" key="5">
    <source>
        <dbReference type="PROSITE-ProRule" id="PRU00108"/>
    </source>
</evidence>
<keyword evidence="3 5" id="KW-0371">Homeobox</keyword>
<dbReference type="Pfam" id="PF00046">
    <property type="entry name" value="Homeodomain"/>
    <property type="match status" value="1"/>
</dbReference>
<organism evidence="8">
    <name type="scientific">Timema genevievae</name>
    <name type="common">Walking stick</name>
    <dbReference type="NCBI Taxonomy" id="629358"/>
    <lineage>
        <taxon>Eukaryota</taxon>
        <taxon>Metazoa</taxon>
        <taxon>Ecdysozoa</taxon>
        <taxon>Arthropoda</taxon>
        <taxon>Hexapoda</taxon>
        <taxon>Insecta</taxon>
        <taxon>Pterygota</taxon>
        <taxon>Neoptera</taxon>
        <taxon>Polyneoptera</taxon>
        <taxon>Phasmatodea</taxon>
        <taxon>Timematodea</taxon>
        <taxon>Timematoidea</taxon>
        <taxon>Timematidae</taxon>
        <taxon>Timema</taxon>
    </lineage>
</organism>
<dbReference type="GO" id="GO:0000981">
    <property type="term" value="F:DNA-binding transcription factor activity, RNA polymerase II-specific"/>
    <property type="evidence" value="ECO:0007669"/>
    <property type="project" value="InterPro"/>
</dbReference>
<dbReference type="CDD" id="cd00086">
    <property type="entry name" value="homeodomain"/>
    <property type="match status" value="1"/>
</dbReference>
<accession>A0A7R9K700</accession>
<feature type="domain" description="Homeobox" evidence="7">
    <location>
        <begin position="50"/>
        <end position="110"/>
    </location>
</feature>
<dbReference type="InterPro" id="IPR009057">
    <property type="entry name" value="Homeodomain-like_sf"/>
</dbReference>
<feature type="DNA-binding region" description="Homeobox" evidence="5">
    <location>
        <begin position="52"/>
        <end position="111"/>
    </location>
</feature>
<protein>
    <recommendedName>
        <fullName evidence="7">Homeobox domain-containing protein</fullName>
    </recommendedName>
</protein>
<dbReference type="PROSITE" id="PS00027">
    <property type="entry name" value="HOMEOBOX_1"/>
    <property type="match status" value="1"/>
</dbReference>
<dbReference type="InterPro" id="IPR051000">
    <property type="entry name" value="Homeobox_DNA-bind_prot"/>
</dbReference>
<keyword evidence="2 5" id="KW-0238">DNA-binding</keyword>
<dbReference type="AlphaFoldDB" id="A0A7R9K700"/>
<dbReference type="PRINTS" id="PR00024">
    <property type="entry name" value="HOMEOBOX"/>
</dbReference>
<dbReference type="EMBL" id="OE845390">
    <property type="protein sequence ID" value="CAD7607231.1"/>
    <property type="molecule type" value="Genomic_DNA"/>
</dbReference>
<keyword evidence="4 5" id="KW-0539">Nucleus</keyword>
<dbReference type="GO" id="GO:0030154">
    <property type="term" value="P:cell differentiation"/>
    <property type="evidence" value="ECO:0007669"/>
    <property type="project" value="TreeGrafter"/>
</dbReference>
<comment type="subcellular location">
    <subcellularLocation>
        <location evidence="1 5 6">Nucleus</location>
    </subcellularLocation>
</comment>
<dbReference type="PROSITE" id="PS50071">
    <property type="entry name" value="HOMEOBOX_2"/>
    <property type="match status" value="1"/>
</dbReference>
<proteinExistence type="predicted"/>
<evidence type="ECO:0000256" key="1">
    <source>
        <dbReference type="ARBA" id="ARBA00004123"/>
    </source>
</evidence>
<dbReference type="InterPro" id="IPR017970">
    <property type="entry name" value="Homeobox_CS"/>
</dbReference>
<dbReference type="InterPro" id="IPR020479">
    <property type="entry name" value="HD_metazoa"/>
</dbReference>
<dbReference type="GO" id="GO:0000978">
    <property type="term" value="F:RNA polymerase II cis-regulatory region sequence-specific DNA binding"/>
    <property type="evidence" value="ECO:0007669"/>
    <property type="project" value="TreeGrafter"/>
</dbReference>
<evidence type="ECO:0000313" key="8">
    <source>
        <dbReference type="EMBL" id="CAD7607231.1"/>
    </source>
</evidence>
<evidence type="ECO:0000259" key="7">
    <source>
        <dbReference type="PROSITE" id="PS50071"/>
    </source>
</evidence>